<evidence type="ECO:0000313" key="3">
    <source>
        <dbReference type="Proteomes" id="UP000076927"/>
    </source>
</evidence>
<gene>
    <name evidence="2" type="ORF">SY83_06990</name>
</gene>
<feature type="signal peptide" evidence="1">
    <location>
        <begin position="1"/>
        <end position="23"/>
    </location>
</feature>
<feature type="chain" id="PRO_5039537257" description="Sporulation protein" evidence="1">
    <location>
        <begin position="24"/>
        <end position="190"/>
    </location>
</feature>
<dbReference type="AlphaFoldDB" id="A0A172TGD1"/>
<proteinExistence type="predicted"/>
<evidence type="ECO:0000313" key="2">
    <source>
        <dbReference type="EMBL" id="ANE46070.1"/>
    </source>
</evidence>
<organism evidence="2 3">
    <name type="scientific">Paenibacillus swuensis</name>
    <dbReference type="NCBI Taxonomy" id="1178515"/>
    <lineage>
        <taxon>Bacteria</taxon>
        <taxon>Bacillati</taxon>
        <taxon>Bacillota</taxon>
        <taxon>Bacilli</taxon>
        <taxon>Bacillales</taxon>
        <taxon>Paenibacillaceae</taxon>
        <taxon>Paenibacillus</taxon>
    </lineage>
</organism>
<dbReference type="PATRIC" id="fig|1178515.4.peg.1392"/>
<dbReference type="InterPro" id="IPR019076">
    <property type="entry name" value="Spore_lipoprot_YhcN/YlaJ-like"/>
</dbReference>
<sequence>MKRNKWMSVAAGVWLTLSLTACGGDGHRETQKYDDAHSGPADFRTLQSPNHDVDTHHNTKMQVSRQMARRIAAMPEVRSANVLVTDQNVYVAVVLDEKEQKKGMNAKADITSRNSETSRYDDVADEIKQRISKQVTAMTPGMKNIYVSANPDFVSRVNRISEEAGKGHAIQAFVEEFNAMAERMFPATTP</sequence>
<dbReference type="GO" id="GO:0030435">
    <property type="term" value="P:sporulation resulting in formation of a cellular spore"/>
    <property type="evidence" value="ECO:0007669"/>
    <property type="project" value="InterPro"/>
</dbReference>
<keyword evidence="3" id="KW-1185">Reference proteome</keyword>
<evidence type="ECO:0008006" key="4">
    <source>
        <dbReference type="Google" id="ProtNLM"/>
    </source>
</evidence>
<evidence type="ECO:0000256" key="1">
    <source>
        <dbReference type="SAM" id="SignalP"/>
    </source>
</evidence>
<dbReference type="STRING" id="1178515.SY83_06990"/>
<dbReference type="Pfam" id="PF09580">
    <property type="entry name" value="Spore_YhcN_YlaJ"/>
    <property type="match status" value="1"/>
</dbReference>
<keyword evidence="1" id="KW-0732">Signal</keyword>
<accession>A0A172TGD1</accession>
<dbReference type="InterPro" id="IPR014247">
    <property type="entry name" value="Spore_lipoprot_YhcN/YlaJ"/>
</dbReference>
<protein>
    <recommendedName>
        <fullName evidence="4">Sporulation protein</fullName>
    </recommendedName>
</protein>
<dbReference type="Proteomes" id="UP000076927">
    <property type="component" value="Chromosome"/>
</dbReference>
<dbReference type="KEGG" id="pswu:SY83_06990"/>
<name>A0A172TGD1_9BACL</name>
<dbReference type="OrthoDB" id="1707228at2"/>
<dbReference type="RefSeq" id="WP_068605461.1">
    <property type="nucleotide sequence ID" value="NZ_CP011388.1"/>
</dbReference>
<dbReference type="PROSITE" id="PS51257">
    <property type="entry name" value="PROKAR_LIPOPROTEIN"/>
    <property type="match status" value="1"/>
</dbReference>
<dbReference type="NCBIfam" id="TIGR02898">
    <property type="entry name" value="spore_YhcN_YlaJ"/>
    <property type="match status" value="1"/>
</dbReference>
<dbReference type="EMBL" id="CP011388">
    <property type="protein sequence ID" value="ANE46070.1"/>
    <property type="molecule type" value="Genomic_DNA"/>
</dbReference>
<reference evidence="2 3" key="1">
    <citation type="submission" date="2015-01" db="EMBL/GenBank/DDBJ databases">
        <title>Paenibacillus swuensis/DY6/whole genome sequencing.</title>
        <authorList>
            <person name="Kim M.K."/>
            <person name="Srinivasan S."/>
            <person name="Lee J.-J."/>
        </authorList>
    </citation>
    <scope>NUCLEOTIDE SEQUENCE [LARGE SCALE GENOMIC DNA]</scope>
    <source>
        <strain evidence="2 3">DY6</strain>
    </source>
</reference>